<evidence type="ECO:0000256" key="8">
    <source>
        <dbReference type="ARBA" id="ARBA00022617"/>
    </source>
</evidence>
<evidence type="ECO:0000256" key="7">
    <source>
        <dbReference type="ARBA" id="ARBA00022475"/>
    </source>
</evidence>
<dbReference type="PROSITE" id="PS00077">
    <property type="entry name" value="COX1_CUB"/>
    <property type="match status" value="1"/>
</dbReference>
<comment type="cofactor">
    <cofactor evidence="19">
        <name>Cu(2+)</name>
        <dbReference type="ChEBI" id="CHEBI:29036"/>
    </cofactor>
    <text evidence="19">Binds 1 copper ion per subunit, denoted as copper B.</text>
</comment>
<feature type="transmembrane region" description="Helical" evidence="21">
    <location>
        <begin position="64"/>
        <end position="84"/>
    </location>
</feature>
<feature type="transmembrane region" description="Helical" evidence="21">
    <location>
        <begin position="20"/>
        <end position="44"/>
    </location>
</feature>
<dbReference type="PANTHER" id="PTHR10422">
    <property type="entry name" value="CYTOCHROME C OXIDASE SUBUNIT 1"/>
    <property type="match status" value="1"/>
</dbReference>
<dbReference type="Pfam" id="PF00115">
    <property type="entry name" value="COX1"/>
    <property type="match status" value="1"/>
</dbReference>
<evidence type="ECO:0000256" key="16">
    <source>
        <dbReference type="ARBA" id="ARBA00023008"/>
    </source>
</evidence>
<comment type="cofactor">
    <cofactor evidence="19">
        <name>heme</name>
        <dbReference type="ChEBI" id="CHEBI:30413"/>
    </cofactor>
    <text evidence="19">Binds 2 heme groups per subunit, denoted as high- and low-spin.</text>
</comment>
<feature type="transmembrane region" description="Helical" evidence="21">
    <location>
        <begin position="207"/>
        <end position="228"/>
    </location>
</feature>
<comment type="similarity">
    <text evidence="4 20">Belongs to the heme-copper respiratory oxidase family.</text>
</comment>
<evidence type="ECO:0000256" key="11">
    <source>
        <dbReference type="ARBA" id="ARBA00022723"/>
    </source>
</evidence>
<name>Q12N41_SHEDO</name>
<dbReference type="PROSITE" id="PS50855">
    <property type="entry name" value="COX1"/>
    <property type="match status" value="1"/>
</dbReference>
<feature type="domain" description="Cytochrome oxidase subunit I profile" evidence="22">
    <location>
        <begin position="20"/>
        <end position="477"/>
    </location>
</feature>
<keyword evidence="24" id="KW-1185">Reference proteome</keyword>
<keyword evidence="11 19" id="KW-0479">Metal-binding</keyword>
<feature type="transmembrane region" description="Helical" evidence="21">
    <location>
        <begin position="437"/>
        <end position="459"/>
    </location>
</feature>
<feature type="transmembrane region" description="Helical" evidence="21">
    <location>
        <begin position="240"/>
        <end position="257"/>
    </location>
</feature>
<evidence type="ECO:0000256" key="4">
    <source>
        <dbReference type="ARBA" id="ARBA00009578"/>
    </source>
</evidence>
<evidence type="ECO:0000256" key="20">
    <source>
        <dbReference type="RuleBase" id="RU000370"/>
    </source>
</evidence>
<keyword evidence="6 20" id="KW-0813">Transport</keyword>
<evidence type="ECO:0000313" key="24">
    <source>
        <dbReference type="Proteomes" id="UP000001982"/>
    </source>
</evidence>
<evidence type="ECO:0000256" key="21">
    <source>
        <dbReference type="SAM" id="Phobius"/>
    </source>
</evidence>
<dbReference type="GO" id="GO:0006119">
    <property type="term" value="P:oxidative phosphorylation"/>
    <property type="evidence" value="ECO:0007669"/>
    <property type="project" value="UniProtKB-UniPathway"/>
</dbReference>
<dbReference type="InterPro" id="IPR000883">
    <property type="entry name" value="Cyt_C_Oxase_1"/>
</dbReference>
<dbReference type="GO" id="GO:0005886">
    <property type="term" value="C:plasma membrane"/>
    <property type="evidence" value="ECO:0007669"/>
    <property type="project" value="UniProtKB-SubCell"/>
</dbReference>
<evidence type="ECO:0000256" key="13">
    <source>
        <dbReference type="ARBA" id="ARBA00022982"/>
    </source>
</evidence>
<feature type="transmembrane region" description="Helical" evidence="21">
    <location>
        <begin position="277"/>
        <end position="297"/>
    </location>
</feature>
<evidence type="ECO:0000256" key="5">
    <source>
        <dbReference type="ARBA" id="ARBA00012949"/>
    </source>
</evidence>
<evidence type="ECO:0000313" key="23">
    <source>
        <dbReference type="EMBL" id="ABE55135.1"/>
    </source>
</evidence>
<dbReference type="GO" id="GO:0022904">
    <property type="term" value="P:respiratory electron transport chain"/>
    <property type="evidence" value="ECO:0007669"/>
    <property type="project" value="TreeGrafter"/>
</dbReference>
<dbReference type="RefSeq" id="WP_011496292.1">
    <property type="nucleotide sequence ID" value="NC_007954.1"/>
</dbReference>
<dbReference type="SUPFAM" id="SSF81442">
    <property type="entry name" value="Cytochrome c oxidase subunit I-like"/>
    <property type="match status" value="1"/>
</dbReference>
<feature type="transmembrane region" description="Helical" evidence="21">
    <location>
        <begin position="309"/>
        <end position="332"/>
    </location>
</feature>
<feature type="binding site" evidence="19">
    <location>
        <position position="210"/>
    </location>
    <ligand>
        <name>Cu cation</name>
        <dbReference type="ChEBI" id="CHEBI:23378"/>
        <label>B</label>
    </ligand>
</feature>
<proteinExistence type="inferred from homology"/>
<feature type="transmembrane region" description="Helical" evidence="21">
    <location>
        <begin position="96"/>
        <end position="115"/>
    </location>
</feature>
<evidence type="ECO:0000256" key="12">
    <source>
        <dbReference type="ARBA" id="ARBA00022967"/>
    </source>
</evidence>
<keyword evidence="15 19" id="KW-0408">Iron</keyword>
<organism evidence="23 24">
    <name type="scientific">Shewanella denitrificans (strain OS217 / ATCC BAA-1090 / DSM 15013)</name>
    <dbReference type="NCBI Taxonomy" id="318161"/>
    <lineage>
        <taxon>Bacteria</taxon>
        <taxon>Pseudomonadati</taxon>
        <taxon>Pseudomonadota</taxon>
        <taxon>Gammaproteobacteria</taxon>
        <taxon>Alteromonadales</taxon>
        <taxon>Shewanellaceae</taxon>
        <taxon>Shewanella</taxon>
    </lineage>
</organism>
<evidence type="ECO:0000256" key="2">
    <source>
        <dbReference type="ARBA" id="ARBA00004651"/>
    </source>
</evidence>
<feature type="binding site" description="axial binding residue" evidence="19">
    <location>
        <position position="350"/>
    </location>
    <ligand>
        <name>heme b</name>
        <dbReference type="ChEBI" id="CHEBI:60344"/>
        <label>1; low-spin</label>
    </ligand>
    <ligandPart>
        <name>Fe</name>
        <dbReference type="ChEBI" id="CHEBI:18248"/>
    </ligandPart>
</feature>
<protein>
    <recommendedName>
        <fullName evidence="5">cytochrome-c oxidase</fullName>
        <ecNumber evidence="5">7.1.1.9</ecNumber>
    </recommendedName>
</protein>
<sequence length="477" mass="53406">MMNHSQPTGADYNYTVVRQFALTTVLWGIFGMAVGVLIAAQLIWPQLNFETPWLTFSRLRPLHTNAVIFAFGTSALFATSYYVVQRTCQTRLFAPKLAAFTFWGWQAIIISAAISLPMGFTQGKEYAELEWPIDIAIALVWVSYAIVFFGTIIKRTTSHIYVANWFFGGFIITVAVLHIVNSMAVPVSMTKSYSLYSGAVDAMVQWWYGHNAVGFLLTAGFLGMMYYFVPKQAGRPVYSYRLSIVHFWALIALYIWAGPHHLHYTALPDWTQSLGMVMSLILFAPSWGGMINGIMTLSGAWHKLRTDPVLRFLVVSLSFYGMSTFEGPMMAIKTVNALSHYTDWTIGHVHSGALGWVAMVSIGSLYHLIPVLFGHGRMYSSNLVNVHFWLATIGTVLYIVSMWISGVMQGLMWRAVNADGTLTYSFVESLEASYPFYFVRFLGGVFFLTGMFLMAYNVIKTVNAEKDSLPAIPDEAA</sequence>
<feature type="binding site" description="axial binding residue" evidence="19">
    <location>
        <position position="348"/>
    </location>
    <ligand>
        <name>heme b</name>
        <dbReference type="ChEBI" id="CHEBI:60344"/>
        <label>2; high-spin</label>
    </ligand>
    <ligandPart>
        <name>Fe</name>
        <dbReference type="ChEBI" id="CHEBI:18248"/>
    </ligandPart>
</feature>
<dbReference type="EMBL" id="CP000302">
    <property type="protein sequence ID" value="ABE55135.1"/>
    <property type="molecule type" value="Genomic_DNA"/>
</dbReference>
<feature type="binding site" description="axial binding residue" evidence="19">
    <location>
        <position position="63"/>
    </location>
    <ligand>
        <name>heme b</name>
        <dbReference type="ChEBI" id="CHEBI:60344"/>
        <label>1; low-spin</label>
    </ligand>
    <ligandPart>
        <name>Fe</name>
        <dbReference type="ChEBI" id="CHEBI:18248"/>
    </ligandPart>
</feature>
<evidence type="ECO:0000256" key="9">
    <source>
        <dbReference type="ARBA" id="ARBA00022660"/>
    </source>
</evidence>
<evidence type="ECO:0000256" key="3">
    <source>
        <dbReference type="ARBA" id="ARBA00004673"/>
    </source>
</evidence>
<dbReference type="GO" id="GO:0046872">
    <property type="term" value="F:metal ion binding"/>
    <property type="evidence" value="ECO:0007669"/>
    <property type="project" value="UniProtKB-KW"/>
</dbReference>
<evidence type="ECO:0000256" key="17">
    <source>
        <dbReference type="ARBA" id="ARBA00023136"/>
    </source>
</evidence>
<dbReference type="GO" id="GO:0015990">
    <property type="term" value="P:electron transport coupled proton transport"/>
    <property type="evidence" value="ECO:0007669"/>
    <property type="project" value="TreeGrafter"/>
</dbReference>
<feature type="transmembrane region" description="Helical" evidence="21">
    <location>
        <begin position="386"/>
        <end position="404"/>
    </location>
</feature>
<keyword evidence="7" id="KW-1003">Cell membrane</keyword>
<evidence type="ECO:0000256" key="15">
    <source>
        <dbReference type="ARBA" id="ARBA00023004"/>
    </source>
</evidence>
<keyword evidence="9 20" id="KW-0679">Respiratory chain</keyword>
<evidence type="ECO:0000259" key="22">
    <source>
        <dbReference type="PROSITE" id="PS50855"/>
    </source>
</evidence>
<dbReference type="KEGG" id="sdn:Sden_1851"/>
<dbReference type="UniPathway" id="UPA00705"/>
<evidence type="ECO:0000256" key="14">
    <source>
        <dbReference type="ARBA" id="ARBA00022989"/>
    </source>
</evidence>
<dbReference type="InterPro" id="IPR023615">
    <property type="entry name" value="Cyt_c_Oxase_su1_BS"/>
</dbReference>
<accession>Q12N41</accession>
<comment type="cofactor">
    <cofactor evidence="1">
        <name>heme b</name>
        <dbReference type="ChEBI" id="CHEBI:60344"/>
    </cofactor>
</comment>
<dbReference type="AlphaFoldDB" id="Q12N41"/>
<dbReference type="Proteomes" id="UP000001982">
    <property type="component" value="Chromosome"/>
</dbReference>
<evidence type="ECO:0000256" key="10">
    <source>
        <dbReference type="ARBA" id="ARBA00022692"/>
    </source>
</evidence>
<dbReference type="OrthoDB" id="9806838at2"/>
<dbReference type="InterPro" id="IPR036927">
    <property type="entry name" value="Cyt_c_oxase-like_su1_sf"/>
</dbReference>
<keyword evidence="10 20" id="KW-0812">Transmembrane</keyword>
<keyword evidence="14 21" id="KW-1133">Transmembrane helix</keyword>
<feature type="binding site" evidence="19">
    <location>
        <position position="261"/>
    </location>
    <ligand>
        <name>Cu cation</name>
        <dbReference type="ChEBI" id="CHEBI:23378"/>
        <label>B</label>
    </ligand>
</feature>
<evidence type="ECO:0000256" key="1">
    <source>
        <dbReference type="ARBA" id="ARBA00001970"/>
    </source>
</evidence>
<dbReference type="GO" id="GO:0004129">
    <property type="term" value="F:cytochrome-c oxidase activity"/>
    <property type="evidence" value="ECO:0007669"/>
    <property type="project" value="UniProtKB-EC"/>
</dbReference>
<comment type="pathway">
    <text evidence="3">Energy metabolism; oxidative phosphorylation.</text>
</comment>
<comment type="subcellular location">
    <subcellularLocation>
        <location evidence="2">Cell membrane</location>
        <topology evidence="2">Multi-pass membrane protein</topology>
    </subcellularLocation>
</comment>
<dbReference type="InterPro" id="IPR023616">
    <property type="entry name" value="Cyt_c_oxase-like_su1_dom"/>
</dbReference>
<keyword evidence="17 21" id="KW-0472">Membrane</keyword>
<evidence type="ECO:0000256" key="19">
    <source>
        <dbReference type="PIRSR" id="PIRSR604677-50"/>
    </source>
</evidence>
<dbReference type="PANTHER" id="PTHR10422:SF29">
    <property type="entry name" value="CYTOCHROME C OXIDASE SUBUNIT 1 HOMOLOG, BACTEROID"/>
    <property type="match status" value="1"/>
</dbReference>
<dbReference type="eggNOG" id="COG3278">
    <property type="taxonomic scope" value="Bacteria"/>
</dbReference>
<evidence type="ECO:0000256" key="18">
    <source>
        <dbReference type="ARBA" id="ARBA00047816"/>
    </source>
</evidence>
<keyword evidence="16" id="KW-0186">Copper</keyword>
<feature type="transmembrane region" description="Helical" evidence="21">
    <location>
        <begin position="352"/>
        <end position="374"/>
    </location>
</feature>
<dbReference type="FunFam" id="1.20.210.10:FF:000005">
    <property type="entry name" value="Cytochrome c oxidase, cbb3-type, subunit I"/>
    <property type="match status" value="1"/>
</dbReference>
<keyword evidence="13 20" id="KW-0249">Electron transport</keyword>
<keyword evidence="12" id="KW-1278">Translocase</keyword>
<dbReference type="HOGENOM" id="CLU_017702_3_4_6"/>
<dbReference type="EC" id="7.1.1.9" evidence="5"/>
<gene>
    <name evidence="23" type="ordered locus">Sden_1851</name>
</gene>
<comment type="catalytic activity">
    <reaction evidence="18">
        <text>4 Fe(II)-[cytochrome c] + O2 + 8 H(+)(in) = 4 Fe(III)-[cytochrome c] + 2 H2O + 4 H(+)(out)</text>
        <dbReference type="Rhea" id="RHEA:11436"/>
        <dbReference type="Rhea" id="RHEA-COMP:10350"/>
        <dbReference type="Rhea" id="RHEA-COMP:14399"/>
        <dbReference type="ChEBI" id="CHEBI:15377"/>
        <dbReference type="ChEBI" id="CHEBI:15378"/>
        <dbReference type="ChEBI" id="CHEBI:15379"/>
        <dbReference type="ChEBI" id="CHEBI:29033"/>
        <dbReference type="ChEBI" id="CHEBI:29034"/>
        <dbReference type="EC" id="7.1.1.9"/>
    </reaction>
</comment>
<evidence type="ECO:0000256" key="6">
    <source>
        <dbReference type="ARBA" id="ARBA00022448"/>
    </source>
</evidence>
<dbReference type="Gene3D" id="1.20.210.10">
    <property type="entry name" value="Cytochrome c oxidase-like, subunit I domain"/>
    <property type="match status" value="1"/>
</dbReference>
<dbReference type="NCBIfam" id="TIGR00780">
    <property type="entry name" value="ccoN"/>
    <property type="match status" value="1"/>
</dbReference>
<feature type="binding site" evidence="19">
    <location>
        <position position="260"/>
    </location>
    <ligand>
        <name>Cu cation</name>
        <dbReference type="ChEBI" id="CHEBI:23378"/>
        <label>B</label>
    </ligand>
</feature>
<dbReference type="STRING" id="318161.Sden_1851"/>
<dbReference type="InterPro" id="IPR004677">
    <property type="entry name" value="Cyt_c_oxidase_cbb3_su1"/>
</dbReference>
<keyword evidence="8 19" id="KW-0349">Heme</keyword>
<feature type="transmembrane region" description="Helical" evidence="21">
    <location>
        <begin position="135"/>
        <end position="153"/>
    </location>
</feature>
<dbReference type="GO" id="GO:0020037">
    <property type="term" value="F:heme binding"/>
    <property type="evidence" value="ECO:0007669"/>
    <property type="project" value="InterPro"/>
</dbReference>
<reference evidence="23 24" key="1">
    <citation type="submission" date="2006-03" db="EMBL/GenBank/DDBJ databases">
        <title>Complete sequence of Shewanella denitrificans OS217.</title>
        <authorList>
            <consortium name="US DOE Joint Genome Institute"/>
            <person name="Copeland A."/>
            <person name="Lucas S."/>
            <person name="Lapidus A."/>
            <person name="Barry K."/>
            <person name="Detter J.C."/>
            <person name="Glavina del Rio T."/>
            <person name="Hammon N."/>
            <person name="Israni S."/>
            <person name="Dalin E."/>
            <person name="Tice H."/>
            <person name="Pitluck S."/>
            <person name="Brettin T."/>
            <person name="Bruce D."/>
            <person name="Han C."/>
            <person name="Tapia R."/>
            <person name="Gilna P."/>
            <person name="Kiss H."/>
            <person name="Schmutz J."/>
            <person name="Larimer F."/>
            <person name="Land M."/>
            <person name="Hauser L."/>
            <person name="Kyrpides N."/>
            <person name="Lykidis A."/>
            <person name="Richardson P."/>
        </authorList>
    </citation>
    <scope>NUCLEOTIDE SEQUENCE [LARGE SCALE GENOMIC DNA]</scope>
    <source>
        <strain evidence="24">OS217 / ATCC BAA-1090 / DSM 15013</strain>
    </source>
</reference>
<feature type="transmembrane region" description="Helical" evidence="21">
    <location>
        <begin position="165"/>
        <end position="187"/>
    </location>
</feature>